<sequence>MGQLDILLAAVGSEHDTLAVAEDPDVRVVSVGGAGADDHHKRGESDAGTDAGDTHSGPFADQVARGARWCPAPGFLMVHPRRTDHKPSRKRLPGLAWSDAG</sequence>
<protein>
    <submittedName>
        <fullName evidence="2">Uncharacterized protein</fullName>
    </submittedName>
</protein>
<dbReference type="Proteomes" id="UP001500945">
    <property type="component" value="Unassembled WGS sequence"/>
</dbReference>
<reference evidence="3" key="1">
    <citation type="journal article" date="2019" name="Int. J. Syst. Evol. Microbiol.">
        <title>The Global Catalogue of Microorganisms (GCM) 10K type strain sequencing project: providing services to taxonomists for standard genome sequencing and annotation.</title>
        <authorList>
            <consortium name="The Broad Institute Genomics Platform"/>
            <consortium name="The Broad Institute Genome Sequencing Center for Infectious Disease"/>
            <person name="Wu L."/>
            <person name="Ma J."/>
        </authorList>
    </citation>
    <scope>NUCLEOTIDE SEQUENCE [LARGE SCALE GENOMIC DNA]</scope>
    <source>
        <strain evidence="3">JCM 17809</strain>
    </source>
</reference>
<feature type="compositionally biased region" description="Basic residues" evidence="1">
    <location>
        <begin position="79"/>
        <end position="92"/>
    </location>
</feature>
<evidence type="ECO:0000313" key="3">
    <source>
        <dbReference type="Proteomes" id="UP001500945"/>
    </source>
</evidence>
<gene>
    <name evidence="2" type="ORF">GCM10023168_35830</name>
</gene>
<keyword evidence="3" id="KW-1185">Reference proteome</keyword>
<feature type="compositionally biased region" description="Basic and acidic residues" evidence="1">
    <location>
        <begin position="36"/>
        <end position="45"/>
    </location>
</feature>
<name>A0ABP8KR18_9MICO</name>
<accession>A0ABP8KR18</accession>
<evidence type="ECO:0000256" key="1">
    <source>
        <dbReference type="SAM" id="MobiDB-lite"/>
    </source>
</evidence>
<organism evidence="2 3">
    <name type="scientific">Fodinibacter luteus</name>
    <dbReference type="NCBI Taxonomy" id="552064"/>
    <lineage>
        <taxon>Bacteria</taxon>
        <taxon>Bacillati</taxon>
        <taxon>Actinomycetota</taxon>
        <taxon>Actinomycetes</taxon>
        <taxon>Micrococcales</taxon>
        <taxon>Intrasporangiaceae</taxon>
        <taxon>Fodinibacter (ex Wang et al. 2009)</taxon>
    </lineage>
</organism>
<evidence type="ECO:0000313" key="2">
    <source>
        <dbReference type="EMBL" id="GAA4413188.1"/>
    </source>
</evidence>
<proteinExistence type="predicted"/>
<dbReference type="EMBL" id="BAABGM010000026">
    <property type="protein sequence ID" value="GAA4413188.1"/>
    <property type="molecule type" value="Genomic_DNA"/>
</dbReference>
<feature type="region of interest" description="Disordered" evidence="1">
    <location>
        <begin position="78"/>
        <end position="101"/>
    </location>
</feature>
<feature type="region of interest" description="Disordered" evidence="1">
    <location>
        <begin position="30"/>
        <end position="62"/>
    </location>
</feature>
<comment type="caution">
    <text evidence="2">The sequence shown here is derived from an EMBL/GenBank/DDBJ whole genome shotgun (WGS) entry which is preliminary data.</text>
</comment>